<feature type="non-terminal residue" evidence="3">
    <location>
        <position position="1"/>
    </location>
</feature>
<dbReference type="EMBL" id="UINC01149442">
    <property type="protein sequence ID" value="SVD41922.1"/>
    <property type="molecule type" value="Genomic_DNA"/>
</dbReference>
<feature type="non-terminal residue" evidence="3">
    <location>
        <position position="287"/>
    </location>
</feature>
<sequence>DYSKEISVKLTPSVVEGEGVTVVAQRSMYQGDFTATRSILSEDEIEMIPAENIADLMKMHAGMVLGSDGLFHLRGGRGSEIRYYVDGIDVTDPYSSELSSVMVNTSAIQEMSVVSGTYNAEYGQALSGIVNLVTKNGNPKKTNGELAIYSGNYLSRSPIFSNINEPVGLSLTNSEGSVSGPVPFTNQKVSYFLSGKLSSSDGWIYGKRIFLPTDSSDFSPLDPEEWYVEATGDSSFIPMNPSTSINFMSKISASLGQRTKLSLSYLQNNYKFQNYNHLFKYNPDGNY</sequence>
<dbReference type="AlphaFoldDB" id="A0A382V5Z4"/>
<reference evidence="3" key="1">
    <citation type="submission" date="2018-05" db="EMBL/GenBank/DDBJ databases">
        <authorList>
            <person name="Lanie J.A."/>
            <person name="Ng W.-L."/>
            <person name="Kazmierczak K.M."/>
            <person name="Andrzejewski T.M."/>
            <person name="Davidsen T.M."/>
            <person name="Wayne K.J."/>
            <person name="Tettelin H."/>
            <person name="Glass J.I."/>
            <person name="Rusch D."/>
            <person name="Podicherti R."/>
            <person name="Tsui H.-C.T."/>
            <person name="Winkler M.E."/>
        </authorList>
    </citation>
    <scope>NUCLEOTIDE SEQUENCE</scope>
</reference>
<name>A0A382V5Z4_9ZZZZ</name>
<dbReference type="GO" id="GO:0044718">
    <property type="term" value="P:siderophore transmembrane transport"/>
    <property type="evidence" value="ECO:0007669"/>
    <property type="project" value="TreeGrafter"/>
</dbReference>
<dbReference type="PANTHER" id="PTHR30069:SF29">
    <property type="entry name" value="HEMOGLOBIN AND HEMOGLOBIN-HAPTOGLOBIN-BINDING PROTEIN 1-RELATED"/>
    <property type="match status" value="1"/>
</dbReference>
<proteinExistence type="predicted"/>
<dbReference type="InterPro" id="IPR012910">
    <property type="entry name" value="Plug_dom"/>
</dbReference>
<accession>A0A382V5Z4</accession>
<protein>
    <recommendedName>
        <fullName evidence="2">TonB-dependent receptor plug domain-containing protein</fullName>
    </recommendedName>
</protein>
<dbReference type="InterPro" id="IPR039426">
    <property type="entry name" value="TonB-dep_rcpt-like"/>
</dbReference>
<dbReference type="GO" id="GO:0009279">
    <property type="term" value="C:cell outer membrane"/>
    <property type="evidence" value="ECO:0007669"/>
    <property type="project" value="TreeGrafter"/>
</dbReference>
<organism evidence="3">
    <name type="scientific">marine metagenome</name>
    <dbReference type="NCBI Taxonomy" id="408172"/>
    <lineage>
        <taxon>unclassified sequences</taxon>
        <taxon>metagenomes</taxon>
        <taxon>ecological metagenomes</taxon>
    </lineage>
</organism>
<evidence type="ECO:0000259" key="2">
    <source>
        <dbReference type="Pfam" id="PF07715"/>
    </source>
</evidence>
<dbReference type="SUPFAM" id="SSF56935">
    <property type="entry name" value="Porins"/>
    <property type="match status" value="1"/>
</dbReference>
<dbReference type="PROSITE" id="PS52016">
    <property type="entry name" value="TONB_DEPENDENT_REC_3"/>
    <property type="match status" value="1"/>
</dbReference>
<keyword evidence="1" id="KW-0732">Signal</keyword>
<dbReference type="Pfam" id="PF07715">
    <property type="entry name" value="Plug"/>
    <property type="match status" value="1"/>
</dbReference>
<evidence type="ECO:0000256" key="1">
    <source>
        <dbReference type="ARBA" id="ARBA00022729"/>
    </source>
</evidence>
<dbReference type="InterPro" id="IPR037066">
    <property type="entry name" value="Plug_dom_sf"/>
</dbReference>
<dbReference type="PANTHER" id="PTHR30069">
    <property type="entry name" value="TONB-DEPENDENT OUTER MEMBRANE RECEPTOR"/>
    <property type="match status" value="1"/>
</dbReference>
<dbReference type="Gene3D" id="2.170.130.10">
    <property type="entry name" value="TonB-dependent receptor, plug domain"/>
    <property type="match status" value="1"/>
</dbReference>
<gene>
    <name evidence="3" type="ORF">METZ01_LOCUS394776</name>
</gene>
<feature type="domain" description="TonB-dependent receptor plug" evidence="2">
    <location>
        <begin position="32"/>
        <end position="128"/>
    </location>
</feature>
<dbReference type="GO" id="GO:0015344">
    <property type="term" value="F:siderophore uptake transmembrane transporter activity"/>
    <property type="evidence" value="ECO:0007669"/>
    <property type="project" value="TreeGrafter"/>
</dbReference>
<evidence type="ECO:0000313" key="3">
    <source>
        <dbReference type="EMBL" id="SVD41922.1"/>
    </source>
</evidence>